<organism evidence="3 4">
    <name type="scientific">Sphingomonas sanxanigenens DSM 19645 = NX02</name>
    <dbReference type="NCBI Taxonomy" id="1123269"/>
    <lineage>
        <taxon>Bacteria</taxon>
        <taxon>Pseudomonadati</taxon>
        <taxon>Pseudomonadota</taxon>
        <taxon>Alphaproteobacteria</taxon>
        <taxon>Sphingomonadales</taxon>
        <taxon>Sphingomonadaceae</taxon>
        <taxon>Sphingomonas</taxon>
    </lineage>
</organism>
<dbReference type="eggNOG" id="ENOG5033GSG">
    <property type="taxonomic scope" value="Bacteria"/>
</dbReference>
<keyword evidence="4" id="KW-1185">Reference proteome</keyword>
<feature type="region of interest" description="Disordered" evidence="1">
    <location>
        <begin position="122"/>
        <end position="142"/>
    </location>
</feature>
<protein>
    <submittedName>
        <fullName evidence="3">Uncharacterized protein</fullName>
    </submittedName>
</protein>
<gene>
    <name evidence="3" type="ORF">NX02_07220</name>
</gene>
<evidence type="ECO:0000256" key="2">
    <source>
        <dbReference type="SAM" id="Phobius"/>
    </source>
</evidence>
<accession>W0A7T7</accession>
<sequence length="142" mass="15571">MWRGGPPERIAAWGMIAASVLTIFAADPDGYVQVEYAVLAIDVALLALLVALAIVADRRWTLWAAGFHLVGVLTPIAFMLSPTAIRFAYAWMQGFWAYPTLTALLAGTIAYRRRVKRGTAGRSWRPFSRRSARTRPAVPPAG</sequence>
<evidence type="ECO:0000256" key="1">
    <source>
        <dbReference type="SAM" id="MobiDB-lite"/>
    </source>
</evidence>
<keyword evidence="2" id="KW-0812">Transmembrane</keyword>
<evidence type="ECO:0000313" key="4">
    <source>
        <dbReference type="Proteomes" id="UP000018851"/>
    </source>
</evidence>
<dbReference type="EMBL" id="CP006644">
    <property type="protein sequence ID" value="AHE53171.1"/>
    <property type="molecule type" value="Genomic_DNA"/>
</dbReference>
<feature type="transmembrane region" description="Helical" evidence="2">
    <location>
        <begin position="67"/>
        <end position="89"/>
    </location>
</feature>
<feature type="transmembrane region" description="Helical" evidence="2">
    <location>
        <begin position="95"/>
        <end position="112"/>
    </location>
</feature>
<keyword evidence="2" id="KW-0472">Membrane</keyword>
<dbReference type="PATRIC" id="fig|1123269.5.peg.1400"/>
<dbReference type="AlphaFoldDB" id="W0A7T7"/>
<name>W0A7T7_9SPHN</name>
<reference evidence="3 4" key="1">
    <citation type="submission" date="2013-07" db="EMBL/GenBank/DDBJ databases">
        <title>Completed genome of Sphingomonas sanxanigenens NX02.</title>
        <authorList>
            <person name="Ma T."/>
            <person name="Huang H."/>
            <person name="Wu M."/>
            <person name="Li X."/>
            <person name="Li G."/>
        </authorList>
    </citation>
    <scope>NUCLEOTIDE SEQUENCE [LARGE SCALE GENOMIC DNA]</scope>
    <source>
        <strain evidence="3 4">NX02</strain>
    </source>
</reference>
<keyword evidence="2" id="KW-1133">Transmembrane helix</keyword>
<dbReference type="STRING" id="1123269.NX02_07220"/>
<dbReference type="Proteomes" id="UP000018851">
    <property type="component" value="Chromosome"/>
</dbReference>
<proteinExistence type="predicted"/>
<dbReference type="KEGG" id="ssan:NX02_07220"/>
<feature type="transmembrane region" description="Helical" evidence="2">
    <location>
        <begin position="36"/>
        <end position="55"/>
    </location>
</feature>
<dbReference type="HOGENOM" id="CLU_139062_0_0_5"/>
<evidence type="ECO:0000313" key="3">
    <source>
        <dbReference type="EMBL" id="AHE53171.1"/>
    </source>
</evidence>